<accession>A0A183D7G0</accession>
<protein>
    <submittedName>
        <fullName evidence="4">Secreted protein</fullName>
    </submittedName>
</protein>
<evidence type="ECO:0000313" key="3">
    <source>
        <dbReference type="Proteomes" id="UP000271098"/>
    </source>
</evidence>
<feature type="region of interest" description="Disordered" evidence="1">
    <location>
        <begin position="29"/>
        <end position="50"/>
    </location>
</feature>
<dbReference type="Proteomes" id="UP000271098">
    <property type="component" value="Unassembled WGS sequence"/>
</dbReference>
<reference evidence="4" key="1">
    <citation type="submission" date="2016-06" db="UniProtKB">
        <authorList>
            <consortium name="WormBaseParasite"/>
        </authorList>
    </citation>
    <scope>IDENTIFICATION</scope>
</reference>
<dbReference type="WBParaSite" id="GPUH_0000465801-mRNA-1">
    <property type="protein sequence ID" value="GPUH_0000465801-mRNA-1"/>
    <property type="gene ID" value="GPUH_0000465801"/>
</dbReference>
<name>A0A183D7G0_9BILA</name>
<organism evidence="4">
    <name type="scientific">Gongylonema pulchrum</name>
    <dbReference type="NCBI Taxonomy" id="637853"/>
    <lineage>
        <taxon>Eukaryota</taxon>
        <taxon>Metazoa</taxon>
        <taxon>Ecdysozoa</taxon>
        <taxon>Nematoda</taxon>
        <taxon>Chromadorea</taxon>
        <taxon>Rhabditida</taxon>
        <taxon>Spirurina</taxon>
        <taxon>Spiruromorpha</taxon>
        <taxon>Spiruroidea</taxon>
        <taxon>Gongylonematidae</taxon>
        <taxon>Gongylonema</taxon>
    </lineage>
</organism>
<keyword evidence="3" id="KW-1185">Reference proteome</keyword>
<evidence type="ECO:0000313" key="4">
    <source>
        <dbReference type="WBParaSite" id="GPUH_0000465801-mRNA-1"/>
    </source>
</evidence>
<gene>
    <name evidence="2" type="ORF">GPUH_LOCUS4649</name>
</gene>
<proteinExistence type="predicted"/>
<sequence>MFPIYRQIFLHSAAAARADAGAAAHKGSLVLPSGNGSVKRSPEGNNDDEVDDDAIRILDENSTVKEYPVGQKTTAVISKKMQTSGASEAPHRRSRWLMTWWI</sequence>
<evidence type="ECO:0000256" key="1">
    <source>
        <dbReference type="SAM" id="MobiDB-lite"/>
    </source>
</evidence>
<dbReference type="EMBL" id="UYRT01009034">
    <property type="protein sequence ID" value="VDK46459.1"/>
    <property type="molecule type" value="Genomic_DNA"/>
</dbReference>
<evidence type="ECO:0000313" key="2">
    <source>
        <dbReference type="EMBL" id="VDK46459.1"/>
    </source>
</evidence>
<reference evidence="2 3" key="2">
    <citation type="submission" date="2018-11" db="EMBL/GenBank/DDBJ databases">
        <authorList>
            <consortium name="Pathogen Informatics"/>
        </authorList>
    </citation>
    <scope>NUCLEOTIDE SEQUENCE [LARGE SCALE GENOMIC DNA]</scope>
</reference>
<dbReference type="AlphaFoldDB" id="A0A183D7G0"/>